<proteinExistence type="predicted"/>
<organism evidence="1">
    <name type="scientific">Siphoviridae sp. ctHiz26</name>
    <dbReference type="NCBI Taxonomy" id="2825423"/>
    <lineage>
        <taxon>Viruses</taxon>
        <taxon>Duplodnaviria</taxon>
        <taxon>Heunggongvirae</taxon>
        <taxon>Uroviricota</taxon>
        <taxon>Caudoviricetes</taxon>
    </lineage>
</organism>
<name>A0A8S5Q7I2_9CAUD</name>
<evidence type="ECO:0000313" key="1">
    <source>
        <dbReference type="EMBL" id="DAE14468.1"/>
    </source>
</evidence>
<accession>A0A8S5Q7I2</accession>
<sequence length="245" mass="28781">MKIKRIIINQMYRNSQLRKAIAFSLFVKAHTRNSIVKNWNINKLHDITGISVNAIKDRLFVLKNMELIEETGLDNKHLVFKSLHSHTAHRNIVIPELTFQPNTNLKKNAYAQEIKNIENTLTAMLLIEIQRRKNFAKQMIQQRHEPCSKKEYTEAVKTCNRFGYGNNFVDNGISYKYMAAKIGMSVCKSIQIVKFAVKCKIIKKIRNICKRFAICSKYTEDMLINYTYSYRNHIYKNYANKYVTI</sequence>
<reference evidence="1" key="1">
    <citation type="journal article" date="2021" name="Proc. Natl. Acad. Sci. U.S.A.">
        <title>A Catalog of Tens of Thousands of Viruses from Human Metagenomes Reveals Hidden Associations with Chronic Diseases.</title>
        <authorList>
            <person name="Tisza M.J."/>
            <person name="Buck C.B."/>
        </authorList>
    </citation>
    <scope>NUCLEOTIDE SEQUENCE</scope>
    <source>
        <strain evidence="1">CtHiz26</strain>
    </source>
</reference>
<protein>
    <submittedName>
        <fullName evidence="1">Uncharacterized protein</fullName>
    </submittedName>
</protein>
<dbReference type="EMBL" id="BK015583">
    <property type="protein sequence ID" value="DAE14468.1"/>
    <property type="molecule type" value="Genomic_DNA"/>
</dbReference>